<sequence length="328" mass="35392">MPWDSVPWFTEGGAEHSSEVARVLGYAAFGGHEGTIGSADLQVKALSSPAAKIQVMPGACAILNRASGSTYQAYAARLPTTDTVDIPGTGSTARSDLIVARIENPYSYGETWPNPSDPKVGPYVFTRVISGVPNTTKSVRQVTGNFSAITLARIDIPANTSSITQAMIKDLREMANPRRQRQVRYMHGHRTGGDSVGDVKLPAWEEFPQGCRWPIEIPPWATRATIIATWSGLNQKNAKDSYGYLRARLGSATTLITNFDCDWEGTAQRHTFVGGGQIDIPASIRGTVQDGVLEGSGAVAYTGQLLADAGSTMFFDIEFEEAPREDTF</sequence>
<dbReference type="AlphaFoldDB" id="A0A2S1T1Y4"/>
<proteinExistence type="predicted"/>
<dbReference type="OrthoDB" id="4317400at2"/>
<protein>
    <submittedName>
        <fullName evidence="1">Uncharacterized protein</fullName>
    </submittedName>
</protein>
<accession>A0A2S1T1Y4</accession>
<evidence type="ECO:0000313" key="2">
    <source>
        <dbReference type="Proteomes" id="UP000244900"/>
    </source>
</evidence>
<dbReference type="KEGG" id="stir:DDW44_30675"/>
<gene>
    <name evidence="1" type="ORF">DDW44_30675</name>
</gene>
<evidence type="ECO:0000313" key="1">
    <source>
        <dbReference type="EMBL" id="AWI32683.1"/>
    </source>
</evidence>
<dbReference type="Proteomes" id="UP000244900">
    <property type="component" value="Chromosome"/>
</dbReference>
<name>A0A2S1T1Y4_9ACTN</name>
<reference evidence="1 2" key="1">
    <citation type="submission" date="2018-05" db="EMBL/GenBank/DDBJ databases">
        <title>Complete genome sequence of sponge-derived Streptomyces sp. HNM0039.</title>
        <authorList>
            <person name="Huang X."/>
            <person name="Zhou S."/>
        </authorList>
    </citation>
    <scope>NUCLEOTIDE SEQUENCE [LARGE SCALE GENOMIC DNA]</scope>
    <source>
        <strain evidence="1 2">HNM0039</strain>
    </source>
</reference>
<dbReference type="RefSeq" id="WP_108908551.1">
    <property type="nucleotide sequence ID" value="NZ_CP029188.1"/>
</dbReference>
<keyword evidence="2" id="KW-1185">Reference proteome</keyword>
<dbReference type="EMBL" id="CP029188">
    <property type="protein sequence ID" value="AWI32683.1"/>
    <property type="molecule type" value="Genomic_DNA"/>
</dbReference>
<organism evidence="1 2">
    <name type="scientific">Streptomyces tirandamycinicus</name>
    <dbReference type="NCBI Taxonomy" id="2174846"/>
    <lineage>
        <taxon>Bacteria</taxon>
        <taxon>Bacillati</taxon>
        <taxon>Actinomycetota</taxon>
        <taxon>Actinomycetes</taxon>
        <taxon>Kitasatosporales</taxon>
        <taxon>Streptomycetaceae</taxon>
        <taxon>Streptomyces</taxon>
    </lineage>
</organism>